<feature type="domain" description="C2 NT-type" evidence="2">
    <location>
        <begin position="1"/>
        <end position="171"/>
    </location>
</feature>
<organism evidence="3 4">
    <name type="scientific">Kalanchoe fedtschenkoi</name>
    <name type="common">Lavender scallops</name>
    <name type="synonym">South American air plant</name>
    <dbReference type="NCBI Taxonomy" id="63787"/>
    <lineage>
        <taxon>Eukaryota</taxon>
        <taxon>Viridiplantae</taxon>
        <taxon>Streptophyta</taxon>
        <taxon>Embryophyta</taxon>
        <taxon>Tracheophyta</taxon>
        <taxon>Spermatophyta</taxon>
        <taxon>Magnoliopsida</taxon>
        <taxon>eudicotyledons</taxon>
        <taxon>Gunneridae</taxon>
        <taxon>Pentapetalae</taxon>
        <taxon>Saxifragales</taxon>
        <taxon>Crassulaceae</taxon>
        <taxon>Kalanchoe</taxon>
    </lineage>
</organism>
<evidence type="ECO:0000313" key="4">
    <source>
        <dbReference type="Proteomes" id="UP000594263"/>
    </source>
</evidence>
<dbReference type="PANTHER" id="PTHR31182:SF23">
    <property type="entry name" value="SPLICING FACTOR 3A SUBUNIT"/>
    <property type="match status" value="1"/>
</dbReference>
<evidence type="ECO:0000259" key="2">
    <source>
        <dbReference type="PROSITE" id="PS51840"/>
    </source>
</evidence>
<dbReference type="Gramene" id="Kaladp0911s0019.1.v1.1">
    <property type="protein sequence ID" value="Kaladp0911s0019.1.v1.1"/>
    <property type="gene ID" value="Kaladp0911s0019.v1.1"/>
</dbReference>
<protein>
    <recommendedName>
        <fullName evidence="2">C2 NT-type domain-containing protein</fullName>
    </recommendedName>
</protein>
<sequence length="603" mass="67711">MGVKEYEVKMVVGRLEGCEVADGEASEEVGEEGFFVEFKWRGDGDSVIEGSGKRGRGERVVKSTRKARLDENGVVLWDEEFRNKCLVPDYSDGGAVEESQIEFKVFRNDMPGYVQGRRPGAKRMLRIGTSFVNLSHWVSTEEGNEVPLSLPLIYKENTCGTNLLLCISLTFFKLGIPQQLMTSAHNPSLSTSSPPKLKDAASSCNERSETKSGEKKIVVYTRRGHRHARLQKGGIDGGEFAREKVSPLSVHQNHCSSDDARSALEPSISESLKGIVPFSLKRKHSVQGPRYKSDHSLKVINIEDSEGFKESSGQLHSFSEPLQQTWQQIEVISRDALMKLQTQVLFASIDQRSEQAGGSSACSALVIVIADWLHANKKSLPDQCEYDDLIKEGSHEWRELQKNGSLMQVYVDGHFDIKTVLHIRPIEVDDAKTTIGFFRPEGLPDEVLAFLPGTTSFDDLWQEISEARGEVSGYDSIIYIVGWNDHFFLLRIDHEAYYIIDTLGERLFEGCDQGYILKFDGHTKIYKNYPQDSEGISSDGDVAEILFSGSECCKHYIKSFLAALPLKEAIENNQKNMLTLDRLYGKLQIEFSYTKPDMARNCQ</sequence>
<dbReference type="InterPro" id="IPR019448">
    <property type="entry name" value="NT-C2"/>
</dbReference>
<evidence type="ECO:0000313" key="3">
    <source>
        <dbReference type="EnsemblPlants" id="Kaladp0911s0019.1.v1.1"/>
    </source>
</evidence>
<keyword evidence="4" id="KW-1185">Reference proteome</keyword>
<feature type="region of interest" description="Disordered" evidence="1">
    <location>
        <begin position="184"/>
        <end position="212"/>
    </location>
</feature>
<evidence type="ECO:0000256" key="1">
    <source>
        <dbReference type="SAM" id="MobiDB-lite"/>
    </source>
</evidence>
<dbReference type="Proteomes" id="UP000594263">
    <property type="component" value="Unplaced"/>
</dbReference>
<dbReference type="EnsemblPlants" id="Kaladp0911s0019.1.v1.1">
    <property type="protein sequence ID" value="Kaladp0911s0019.1.v1.1"/>
    <property type="gene ID" value="Kaladp0911s0019.v1.1"/>
</dbReference>
<reference evidence="3" key="1">
    <citation type="submission" date="2021-01" db="UniProtKB">
        <authorList>
            <consortium name="EnsemblPlants"/>
        </authorList>
    </citation>
    <scope>IDENTIFICATION</scope>
</reference>
<proteinExistence type="predicted"/>
<accession>A0A7N0VKK5</accession>
<name>A0A7N0VKK5_KALFE</name>
<dbReference type="PANTHER" id="PTHR31182">
    <property type="entry name" value="C2 NT-TYPE DOMAIN-CONTAINING PROTEIN"/>
    <property type="match status" value="1"/>
</dbReference>
<dbReference type="AlphaFoldDB" id="A0A7N0VKK5"/>
<dbReference type="PROSITE" id="PS51840">
    <property type="entry name" value="C2_NT"/>
    <property type="match status" value="1"/>
</dbReference>